<evidence type="ECO:0000256" key="1">
    <source>
        <dbReference type="ARBA" id="ARBA00000085"/>
    </source>
</evidence>
<feature type="domain" description="Histidine kinase" evidence="11">
    <location>
        <begin position="643"/>
        <end position="859"/>
    </location>
</feature>
<gene>
    <name evidence="14" type="ORF">MC7420_7756</name>
</gene>
<evidence type="ECO:0000259" key="11">
    <source>
        <dbReference type="PROSITE" id="PS50109"/>
    </source>
</evidence>
<dbReference type="InterPro" id="IPR005467">
    <property type="entry name" value="His_kinase_dom"/>
</dbReference>
<dbReference type="SMART" id="SM00091">
    <property type="entry name" value="PAS"/>
    <property type="match status" value="1"/>
</dbReference>
<dbReference type="Pfam" id="PF08447">
    <property type="entry name" value="PAS_3"/>
    <property type="match status" value="1"/>
</dbReference>
<feature type="coiled-coil region" evidence="8">
    <location>
        <begin position="316"/>
        <end position="375"/>
    </location>
</feature>
<feature type="transmembrane region" description="Helical" evidence="9">
    <location>
        <begin position="102"/>
        <end position="121"/>
    </location>
</feature>
<name>B4VJ32_9CYAN</name>
<keyword evidence="9" id="KW-0812">Transmembrane</keyword>
<feature type="domain" description="PAC" evidence="13">
    <location>
        <begin position="573"/>
        <end position="626"/>
    </location>
</feature>
<evidence type="ECO:0000256" key="6">
    <source>
        <dbReference type="ARBA" id="ARBA00022777"/>
    </source>
</evidence>
<feature type="domain" description="Phytochrome chromophore attachment site" evidence="10">
    <location>
        <begin position="166"/>
        <end position="302"/>
    </location>
</feature>
<dbReference type="EMBL" id="DS989842">
    <property type="protein sequence ID" value="EDX78018.1"/>
    <property type="molecule type" value="Genomic_DNA"/>
</dbReference>
<dbReference type="SUPFAM" id="SSF55874">
    <property type="entry name" value="ATPase domain of HSP90 chaperone/DNA topoisomerase II/histidine kinase"/>
    <property type="match status" value="1"/>
</dbReference>
<dbReference type="InterPro" id="IPR000014">
    <property type="entry name" value="PAS"/>
</dbReference>
<dbReference type="InterPro" id="IPR036097">
    <property type="entry name" value="HisK_dim/P_sf"/>
</dbReference>
<dbReference type="InterPro" id="IPR016132">
    <property type="entry name" value="Phyto_chromo_attachment"/>
</dbReference>
<feature type="transmembrane region" description="Helical" evidence="9">
    <location>
        <begin position="6"/>
        <end position="27"/>
    </location>
</feature>
<evidence type="ECO:0000259" key="10">
    <source>
        <dbReference type="PROSITE" id="PS50046"/>
    </source>
</evidence>
<evidence type="ECO:0000259" key="13">
    <source>
        <dbReference type="PROSITE" id="PS50113"/>
    </source>
</evidence>
<keyword evidence="5" id="KW-0808">Transferase</keyword>
<dbReference type="EC" id="2.7.13.3" evidence="3"/>
<dbReference type="CDD" id="cd00130">
    <property type="entry name" value="PAS"/>
    <property type="match status" value="1"/>
</dbReference>
<dbReference type="InterPro" id="IPR003018">
    <property type="entry name" value="GAF"/>
</dbReference>
<dbReference type="Gene3D" id="1.10.287.130">
    <property type="match status" value="1"/>
</dbReference>
<dbReference type="PROSITE" id="PS50046">
    <property type="entry name" value="PHYTOCHROME_2"/>
    <property type="match status" value="1"/>
</dbReference>
<dbReference type="eggNOG" id="COG2202">
    <property type="taxonomic scope" value="Bacteria"/>
</dbReference>
<dbReference type="Pfam" id="PF00512">
    <property type="entry name" value="HisKA"/>
    <property type="match status" value="1"/>
</dbReference>
<keyword evidence="8" id="KW-0175">Coiled coil</keyword>
<evidence type="ECO:0000313" key="14">
    <source>
        <dbReference type="EMBL" id="EDX78018.1"/>
    </source>
</evidence>
<dbReference type="InterPro" id="IPR029016">
    <property type="entry name" value="GAF-like_dom_sf"/>
</dbReference>
<dbReference type="SUPFAM" id="SSF55781">
    <property type="entry name" value="GAF domain-like"/>
    <property type="match status" value="1"/>
</dbReference>
<evidence type="ECO:0000256" key="2">
    <source>
        <dbReference type="ARBA" id="ARBA00006402"/>
    </source>
</evidence>
<dbReference type="Pfam" id="PF08448">
    <property type="entry name" value="PAS_4"/>
    <property type="match status" value="1"/>
</dbReference>
<organism evidence="14 15">
    <name type="scientific">Coleofasciculus chthonoplastes PCC 7420</name>
    <dbReference type="NCBI Taxonomy" id="118168"/>
    <lineage>
        <taxon>Bacteria</taxon>
        <taxon>Bacillati</taxon>
        <taxon>Cyanobacteriota</taxon>
        <taxon>Cyanophyceae</taxon>
        <taxon>Coleofasciculales</taxon>
        <taxon>Coleofasciculaceae</taxon>
        <taxon>Coleofasciculus</taxon>
    </lineage>
</organism>
<keyword evidence="9" id="KW-1133">Transmembrane helix</keyword>
<dbReference type="PANTHER" id="PTHR43711">
    <property type="entry name" value="TWO-COMPONENT HISTIDINE KINASE"/>
    <property type="match status" value="1"/>
</dbReference>
<dbReference type="PRINTS" id="PR00344">
    <property type="entry name" value="BCTRLSENSOR"/>
</dbReference>
<evidence type="ECO:0000256" key="5">
    <source>
        <dbReference type="ARBA" id="ARBA00022679"/>
    </source>
</evidence>
<evidence type="ECO:0000256" key="8">
    <source>
        <dbReference type="SAM" id="Coils"/>
    </source>
</evidence>
<evidence type="ECO:0000256" key="9">
    <source>
        <dbReference type="SAM" id="Phobius"/>
    </source>
</evidence>
<feature type="domain" description="PAS" evidence="12">
    <location>
        <begin position="494"/>
        <end position="568"/>
    </location>
</feature>
<dbReference type="InterPro" id="IPR036890">
    <property type="entry name" value="HATPase_C_sf"/>
</dbReference>
<dbReference type="PROSITE" id="PS50109">
    <property type="entry name" value="HIS_KIN"/>
    <property type="match status" value="1"/>
</dbReference>
<dbReference type="PROSITE" id="PS50112">
    <property type="entry name" value="PAS"/>
    <property type="match status" value="1"/>
</dbReference>
<dbReference type="InterPro" id="IPR001610">
    <property type="entry name" value="PAC"/>
</dbReference>
<keyword evidence="4" id="KW-0597">Phosphoprotein</keyword>
<keyword evidence="6" id="KW-0418">Kinase</keyword>
<comment type="catalytic activity">
    <reaction evidence="1">
        <text>ATP + protein L-histidine = ADP + protein N-phospho-L-histidine.</text>
        <dbReference type="EC" id="2.7.13.3"/>
    </reaction>
</comment>
<sequence length="863" mass="98010">MPKSIGIKVIIGGYCLALLIFIGASVISSSHLTQLMETSRWMDYSDKLQDSLQDLLSQLNNASAIAQHQPWLLKQIPAQAQLLLQEQLGAVVTQIQRTQLSLILGDSLSIAILMVLGGLLLKQHSRFKAELELIRDRPLSETTLEQMAQREQLILSSAQRIRQTLDLDTILETTVTEVREFLGVDRVLVYRIWSDGTGSTVAESVTPDTAPILGQTFPAEVFPEQMHQLYCQGRIRTVVNPETDGVTPCLVEFLQQLGVKSKLVVPILQQEKLWGLLIAHHCSQPRQWQSLEIDLLYQLAIQVTIAIHQSQLYQQLQTELIERQSIENQLRQARDQLEIRVQERTAELMQTNADLQTQIHERREAEAALRISEERFRVALHNSPITVFNQDTNLRYTWVYNPASRINTDALIGKSELEMFAPENAQKLMPIKHRVLTTGVGERQEISIIVDGKVRYYDLTVEPLRNHAEEVVGITCAATNITEIRIREQELRESERFIQRIADAMPTALYLYDLIEKRHIYSNQQITQLIGYSPEEIQAMAPTFPQNLIHPDDQSKCTTAIKRFTTAKEGEIIETEYRIQHKSGEWRWLYSREMVFTRTANGLPQQILGTAQDITEHKQAELIRLALAQEQELRQLQLNFFSMASHEFRTPLSTILASVQLLKYYYPEGSDHKIRRNIDRIETTAKTMTQLLNDILTINRAETGKLEFTPRPFELEKFCCHLVEEMQVNAGSNYLINFISQNQYIIVCLDEKLLRSILMNLLSNAIKYSPLGSQIDLILTCSQSTATFQIKDSGIGIPIEDQKKLFGIFHRGTNIGNIPGTGLGLAVVRKCLDIQGGMISVNSEVGVGTTMTIMIPLHDQSAV</sequence>
<keyword evidence="7" id="KW-0902">Two-component regulatory system</keyword>
<accession>B4VJ32</accession>
<dbReference type="InterPro" id="IPR003594">
    <property type="entry name" value="HATPase_dom"/>
</dbReference>
<comment type="similarity">
    <text evidence="2">In the N-terminal section; belongs to the phytochrome family.</text>
</comment>
<keyword evidence="15" id="KW-1185">Reference proteome</keyword>
<dbReference type="SUPFAM" id="SSF47384">
    <property type="entry name" value="Homodimeric domain of signal transducing histidine kinase"/>
    <property type="match status" value="1"/>
</dbReference>
<dbReference type="InterPro" id="IPR004358">
    <property type="entry name" value="Sig_transdc_His_kin-like_C"/>
</dbReference>
<dbReference type="STRING" id="118168.MC7420_7756"/>
<proteinExistence type="inferred from homology"/>
<dbReference type="eggNOG" id="COG2203">
    <property type="taxonomic scope" value="Bacteria"/>
</dbReference>
<protein>
    <recommendedName>
        <fullName evidence="3">histidine kinase</fullName>
        <ecNumber evidence="3">2.7.13.3</ecNumber>
    </recommendedName>
</protein>
<dbReference type="PROSITE" id="PS50113">
    <property type="entry name" value="PAC"/>
    <property type="match status" value="2"/>
</dbReference>
<dbReference type="OrthoDB" id="453200at2"/>
<dbReference type="Pfam" id="PF02518">
    <property type="entry name" value="HATPase_c"/>
    <property type="match status" value="1"/>
</dbReference>
<dbReference type="RefSeq" id="WP_006098454.1">
    <property type="nucleotide sequence ID" value="NZ_DS989842.1"/>
</dbReference>
<keyword evidence="9" id="KW-0472">Membrane</keyword>
<dbReference type="InterPro" id="IPR013655">
    <property type="entry name" value="PAS_fold_3"/>
</dbReference>
<dbReference type="NCBIfam" id="TIGR00229">
    <property type="entry name" value="sensory_box"/>
    <property type="match status" value="2"/>
</dbReference>
<dbReference type="SMART" id="SM00086">
    <property type="entry name" value="PAC"/>
    <property type="match status" value="2"/>
</dbReference>
<dbReference type="CDD" id="cd00082">
    <property type="entry name" value="HisKA"/>
    <property type="match status" value="1"/>
</dbReference>
<dbReference type="PANTHER" id="PTHR43711:SF26">
    <property type="entry name" value="SENSOR HISTIDINE KINASE RCSC"/>
    <property type="match status" value="1"/>
</dbReference>
<dbReference type="Pfam" id="PF01590">
    <property type="entry name" value="GAF"/>
    <property type="match status" value="1"/>
</dbReference>
<evidence type="ECO:0000259" key="12">
    <source>
        <dbReference type="PROSITE" id="PS50112"/>
    </source>
</evidence>
<dbReference type="SMART" id="SM00065">
    <property type="entry name" value="GAF"/>
    <property type="match status" value="1"/>
</dbReference>
<dbReference type="Gene3D" id="3.30.450.20">
    <property type="entry name" value="PAS domain"/>
    <property type="match status" value="2"/>
</dbReference>
<reference evidence="14 15" key="1">
    <citation type="submission" date="2008-07" db="EMBL/GenBank/DDBJ databases">
        <authorList>
            <person name="Tandeau de Marsac N."/>
            <person name="Ferriera S."/>
            <person name="Johnson J."/>
            <person name="Kravitz S."/>
            <person name="Beeson K."/>
            <person name="Sutton G."/>
            <person name="Rogers Y.-H."/>
            <person name="Friedman R."/>
            <person name="Frazier M."/>
            <person name="Venter J.C."/>
        </authorList>
    </citation>
    <scope>NUCLEOTIDE SEQUENCE [LARGE SCALE GENOMIC DNA]</scope>
    <source>
        <strain evidence="14 15">PCC 7420</strain>
    </source>
</reference>
<dbReference type="HOGENOM" id="CLU_000445_89_2_3"/>
<dbReference type="SMART" id="SM00387">
    <property type="entry name" value="HATPase_c"/>
    <property type="match status" value="1"/>
</dbReference>
<dbReference type="AlphaFoldDB" id="B4VJ32"/>
<dbReference type="SUPFAM" id="SSF55785">
    <property type="entry name" value="PYP-like sensor domain (PAS domain)"/>
    <property type="match status" value="2"/>
</dbReference>
<dbReference type="InterPro" id="IPR035965">
    <property type="entry name" value="PAS-like_dom_sf"/>
</dbReference>
<dbReference type="Gene3D" id="3.30.450.40">
    <property type="match status" value="1"/>
</dbReference>
<dbReference type="InterPro" id="IPR000700">
    <property type="entry name" value="PAS-assoc_C"/>
</dbReference>
<dbReference type="SMART" id="SM00388">
    <property type="entry name" value="HisKA"/>
    <property type="match status" value="1"/>
</dbReference>
<dbReference type="InterPro" id="IPR003661">
    <property type="entry name" value="HisK_dim/P_dom"/>
</dbReference>
<evidence type="ECO:0000256" key="3">
    <source>
        <dbReference type="ARBA" id="ARBA00012438"/>
    </source>
</evidence>
<evidence type="ECO:0000256" key="4">
    <source>
        <dbReference type="ARBA" id="ARBA00022553"/>
    </source>
</evidence>
<dbReference type="GO" id="GO:0000155">
    <property type="term" value="F:phosphorelay sensor kinase activity"/>
    <property type="evidence" value="ECO:0007669"/>
    <property type="project" value="InterPro"/>
</dbReference>
<evidence type="ECO:0000256" key="7">
    <source>
        <dbReference type="ARBA" id="ARBA00023012"/>
    </source>
</evidence>
<feature type="domain" description="PAC" evidence="13">
    <location>
        <begin position="439"/>
        <end position="493"/>
    </location>
</feature>
<dbReference type="CDD" id="cd00075">
    <property type="entry name" value="HATPase"/>
    <property type="match status" value="1"/>
</dbReference>
<dbReference type="InterPro" id="IPR013656">
    <property type="entry name" value="PAS_4"/>
</dbReference>
<evidence type="ECO:0000313" key="15">
    <source>
        <dbReference type="Proteomes" id="UP000003835"/>
    </source>
</evidence>
<dbReference type="InterPro" id="IPR050736">
    <property type="entry name" value="Sensor_HK_Regulatory"/>
</dbReference>
<dbReference type="eggNOG" id="COG2205">
    <property type="taxonomic scope" value="Bacteria"/>
</dbReference>
<dbReference type="Proteomes" id="UP000003835">
    <property type="component" value="Unassembled WGS sequence"/>
</dbReference>
<dbReference type="Gene3D" id="3.30.565.10">
    <property type="entry name" value="Histidine kinase-like ATPase, C-terminal domain"/>
    <property type="match status" value="1"/>
</dbReference>